<proteinExistence type="predicted"/>
<dbReference type="EMBL" id="UYWY01020940">
    <property type="protein sequence ID" value="VDM42978.1"/>
    <property type="molecule type" value="Genomic_DNA"/>
</dbReference>
<dbReference type="AlphaFoldDB" id="A0A183UT37"/>
<organism evidence="3 4">
    <name type="scientific">Toxocara canis</name>
    <name type="common">Canine roundworm</name>
    <dbReference type="NCBI Taxonomy" id="6265"/>
    <lineage>
        <taxon>Eukaryota</taxon>
        <taxon>Metazoa</taxon>
        <taxon>Ecdysozoa</taxon>
        <taxon>Nematoda</taxon>
        <taxon>Chromadorea</taxon>
        <taxon>Rhabditida</taxon>
        <taxon>Spirurina</taxon>
        <taxon>Ascaridomorpha</taxon>
        <taxon>Ascaridoidea</taxon>
        <taxon>Toxocaridae</taxon>
        <taxon>Toxocara</taxon>
    </lineage>
</organism>
<name>A0A183UT37_TOXCA</name>
<keyword evidence="3" id="KW-1185">Reference proteome</keyword>
<reference evidence="4" key="1">
    <citation type="submission" date="2016-06" db="UniProtKB">
        <authorList>
            <consortium name="WormBaseParasite"/>
        </authorList>
    </citation>
    <scope>IDENTIFICATION</scope>
</reference>
<accession>A0A183UT37</accession>
<gene>
    <name evidence="2" type="ORF">TCNE_LOCUS11657</name>
</gene>
<reference evidence="2 3" key="2">
    <citation type="submission" date="2018-11" db="EMBL/GenBank/DDBJ databases">
        <authorList>
            <consortium name="Pathogen Informatics"/>
        </authorList>
    </citation>
    <scope>NUCLEOTIDE SEQUENCE [LARGE SCALE GENOMIC DNA]</scope>
</reference>
<protein>
    <submittedName>
        <fullName evidence="4">E3 ubiquitin-protein ligase RNF4</fullName>
    </submittedName>
</protein>
<sequence length="71" mass="7705">MVMVSSPEMDLEETDGQRSARRPKVESPNADCSEEVIAVSSPEQECEPDDVIVVSSPETSIRHAAISDDSE</sequence>
<dbReference type="WBParaSite" id="TCNE_0001165701-mRNA-1">
    <property type="protein sequence ID" value="TCNE_0001165701-mRNA-1"/>
    <property type="gene ID" value="TCNE_0001165701"/>
</dbReference>
<evidence type="ECO:0000313" key="2">
    <source>
        <dbReference type="EMBL" id="VDM42978.1"/>
    </source>
</evidence>
<evidence type="ECO:0000313" key="3">
    <source>
        <dbReference type="Proteomes" id="UP000050794"/>
    </source>
</evidence>
<dbReference type="Proteomes" id="UP000050794">
    <property type="component" value="Unassembled WGS sequence"/>
</dbReference>
<evidence type="ECO:0000256" key="1">
    <source>
        <dbReference type="SAM" id="MobiDB-lite"/>
    </source>
</evidence>
<evidence type="ECO:0000313" key="4">
    <source>
        <dbReference type="WBParaSite" id="TCNE_0001165701-mRNA-1"/>
    </source>
</evidence>
<feature type="region of interest" description="Disordered" evidence="1">
    <location>
        <begin position="1"/>
        <end position="31"/>
    </location>
</feature>